<dbReference type="InterPro" id="IPR013783">
    <property type="entry name" value="Ig-like_fold"/>
</dbReference>
<gene>
    <name evidence="28" type="primary">Flt1_1</name>
    <name evidence="28" type="ORF">g.37886</name>
</gene>
<keyword evidence="11 24" id="KW-0472">Membrane</keyword>
<keyword evidence="3" id="KW-1003">Cell membrane</keyword>
<evidence type="ECO:0000256" key="22">
    <source>
        <dbReference type="PROSITE-ProRule" id="PRU10141"/>
    </source>
</evidence>
<dbReference type="InterPro" id="IPR003599">
    <property type="entry name" value="Ig_sub"/>
</dbReference>
<feature type="domain" description="Ig-like" evidence="27">
    <location>
        <begin position="520"/>
        <end position="624"/>
    </location>
</feature>
<keyword evidence="25" id="KW-0732">Signal</keyword>
<dbReference type="GO" id="GO:0007169">
    <property type="term" value="P:cell surface receptor protein tyrosine kinase signaling pathway"/>
    <property type="evidence" value="ECO:0007669"/>
    <property type="project" value="InterPro"/>
</dbReference>
<feature type="transmembrane region" description="Helical" evidence="24">
    <location>
        <begin position="738"/>
        <end position="758"/>
    </location>
</feature>
<keyword evidence="20" id="KW-0460">Magnesium</keyword>
<feature type="binding site" evidence="19">
    <location>
        <position position="1044"/>
    </location>
    <ligand>
        <name>ATP</name>
        <dbReference type="ChEBI" id="CHEBI:30616"/>
    </ligand>
</feature>
<evidence type="ECO:0000256" key="25">
    <source>
        <dbReference type="SAM" id="SignalP"/>
    </source>
</evidence>
<feature type="active site" description="Proton acceptor" evidence="18">
    <location>
        <position position="1040"/>
    </location>
</feature>
<dbReference type="PANTHER" id="PTHR24416:SF600">
    <property type="entry name" value="PDGF- AND VEGF-RECEPTOR RELATED, ISOFORM J"/>
    <property type="match status" value="1"/>
</dbReference>
<dbReference type="GO" id="GO:0043235">
    <property type="term" value="C:receptor complex"/>
    <property type="evidence" value="ECO:0007669"/>
    <property type="project" value="TreeGrafter"/>
</dbReference>
<dbReference type="Pfam" id="PF21339">
    <property type="entry name" value="VEGFR-1-like_Ig-like"/>
    <property type="match status" value="1"/>
</dbReference>
<evidence type="ECO:0000256" key="24">
    <source>
        <dbReference type="SAM" id="Phobius"/>
    </source>
</evidence>
<evidence type="ECO:0000256" key="6">
    <source>
        <dbReference type="ARBA" id="ARBA00022692"/>
    </source>
</evidence>
<feature type="chain" id="PRO_5002217572" description="receptor protein-tyrosine kinase" evidence="25">
    <location>
        <begin position="27"/>
        <end position="1413"/>
    </location>
</feature>
<evidence type="ECO:0000256" key="11">
    <source>
        <dbReference type="ARBA" id="ARBA00023136"/>
    </source>
</evidence>
<evidence type="ECO:0000256" key="3">
    <source>
        <dbReference type="ARBA" id="ARBA00022475"/>
    </source>
</evidence>
<dbReference type="InterPro" id="IPR011009">
    <property type="entry name" value="Kinase-like_dom_sf"/>
</dbReference>
<dbReference type="Gene3D" id="3.30.200.20">
    <property type="entry name" value="Phosphorylase Kinase, domain 1"/>
    <property type="match status" value="1"/>
</dbReference>
<dbReference type="FunFam" id="1.10.510.10:FF:000373">
    <property type="entry name" value="Receptor protein-tyrosine kinase"/>
    <property type="match status" value="1"/>
</dbReference>
<evidence type="ECO:0000256" key="1">
    <source>
        <dbReference type="ARBA" id="ARBA00004251"/>
    </source>
</evidence>
<feature type="domain" description="Protein kinase" evidence="26">
    <location>
        <begin position="812"/>
        <end position="1175"/>
    </location>
</feature>
<dbReference type="FunFam" id="3.30.200.20:FF:000384">
    <property type="entry name" value="Receptor protein-tyrosine kinase"/>
    <property type="match status" value="1"/>
</dbReference>
<dbReference type="Gene3D" id="1.10.510.10">
    <property type="entry name" value="Transferase(Phosphotransferase) domain 1"/>
    <property type="match status" value="1"/>
</dbReference>
<evidence type="ECO:0000256" key="18">
    <source>
        <dbReference type="PIRSR" id="PIRSR000615-1"/>
    </source>
</evidence>
<dbReference type="GO" id="GO:0005886">
    <property type="term" value="C:plasma membrane"/>
    <property type="evidence" value="ECO:0007669"/>
    <property type="project" value="UniProtKB-SubCell"/>
</dbReference>
<evidence type="ECO:0000256" key="20">
    <source>
        <dbReference type="PIRSR" id="PIRSR000615-3"/>
    </source>
</evidence>
<dbReference type="InterPro" id="IPR000719">
    <property type="entry name" value="Prot_kinase_dom"/>
</dbReference>
<keyword evidence="7 19" id="KW-0547">Nucleotide-binding</keyword>
<evidence type="ECO:0000259" key="26">
    <source>
        <dbReference type="PROSITE" id="PS50011"/>
    </source>
</evidence>
<evidence type="ECO:0000256" key="5">
    <source>
        <dbReference type="ARBA" id="ARBA00022679"/>
    </source>
</evidence>
<reference evidence="28" key="1">
    <citation type="submission" date="2015-01" db="EMBL/GenBank/DDBJ databases">
        <title>Transcriptome Assembly of Fopius arisanus.</title>
        <authorList>
            <person name="Geib S."/>
        </authorList>
    </citation>
    <scope>NUCLEOTIDE SEQUENCE</scope>
</reference>
<dbReference type="InterPro" id="IPR050122">
    <property type="entry name" value="RTK"/>
</dbReference>
<evidence type="ECO:0000256" key="10">
    <source>
        <dbReference type="ARBA" id="ARBA00022989"/>
    </source>
</evidence>
<keyword evidence="20" id="KW-0479">Metal-binding</keyword>
<dbReference type="PROSITE" id="PS50835">
    <property type="entry name" value="IG_LIKE"/>
    <property type="match status" value="4"/>
</dbReference>
<feature type="signal peptide" evidence="25">
    <location>
        <begin position="1"/>
        <end position="26"/>
    </location>
</feature>
<dbReference type="PIRSF" id="PIRSF000615">
    <property type="entry name" value="TyrPK_CSF1-R"/>
    <property type="match status" value="1"/>
</dbReference>
<feature type="binding site" evidence="20">
    <location>
        <position position="1058"/>
    </location>
    <ligand>
        <name>Mg(2+)</name>
        <dbReference type="ChEBI" id="CHEBI:18420"/>
    </ligand>
</feature>
<evidence type="ECO:0000313" key="28">
    <source>
        <dbReference type="EMBL" id="JAG78455.1"/>
    </source>
</evidence>
<evidence type="ECO:0000256" key="23">
    <source>
        <dbReference type="SAM" id="MobiDB-lite"/>
    </source>
</evidence>
<comment type="catalytic activity">
    <reaction evidence="17">
        <text>L-tyrosyl-[protein] + ATP = O-phospho-L-tyrosyl-[protein] + ADP + H(+)</text>
        <dbReference type="Rhea" id="RHEA:10596"/>
        <dbReference type="Rhea" id="RHEA-COMP:10136"/>
        <dbReference type="Rhea" id="RHEA-COMP:20101"/>
        <dbReference type="ChEBI" id="CHEBI:15378"/>
        <dbReference type="ChEBI" id="CHEBI:30616"/>
        <dbReference type="ChEBI" id="CHEBI:46858"/>
        <dbReference type="ChEBI" id="CHEBI:61978"/>
        <dbReference type="ChEBI" id="CHEBI:456216"/>
        <dbReference type="EC" id="2.7.10.1"/>
    </reaction>
</comment>
<name>A0A0C9Q3N7_9HYME</name>
<sequence length="1413" mass="159683">MNPLVKSLPFILVLSQCTGVIEISSAKPEVIPDVEQLFIEEGEPLDITCSGNFKEIEFYYPQDTGMISTSSAVLNSWAIDGRHHINFTRPTTVAGDTGYYGCADLDVYVDQDVHDQPNVRWMYVYVRSNLSLFASMSGDVHIKTGESAILPCRPTSPDYHVRLEKLSATTPEIGEKMSFDPRIGFTLYHATLHDNGMYTCLIETDENIYDVTYILDVSVPPELVPPIVDKAPLKHVILGQTLRVNCSIEIKAGEGSYTFNWSVPQNPRFQIKSYPEKLSETLSRYTAEMQITDVRNEDAGEYQCVLMTHYGQASTTAHLTIHDPNNKFITLTPQKEDMNYVLHEGRELTLVVKVDAYPAPVLIWTFIDARQEEHEVNASTRHKIVTTPESTRLTIKDLKITDMGSYVLRGFNGDDYSPKNNKSLVFYLEVTSRAYVDDFPLDEYYLPNTWMTTTCRAAAYPAPDIVWSFRPLNSEIEIHPNATETKKLTGTSSTVSLWVNAIGYLNCSSCNEFGCDFSAQRISVSEVKSGFGIKLPEQEKVHTGDDVVMRCVAPIHNYSSEVKWTSEKSQMETNDRISLVYTQSEFTYQNILRIKSVKMTDSIIYTCNGETLSGGTTDESYHLRVFESQPPRMLNESNLNKSEIVETNNLKAMTLHCFVKGAPSPVITWLKDGKPIDIRNGSAAAEDYSLMNRNQSLHIRHMPERVSGTYMCVAKNKMGEVSSWQKITVKSKEVSKDLIILIIVLVVLVVVLVVFFSIKVHREKVIRKQLMEAGLTHFEEGALECLNPELTVDDQAELLPYDKKWEFPRERLKFGKQLGHGAFGVVMKAEAQGINEEEEVTTVAVKMVKRSTESIHIRALASELKIMVHLGKHLNVVNLLGACTKNIAKRELLVIVEYCRYGNLHNYLLRHRSDFVNQIDPATGKIDVSIGLELLNRTLSVGSNNRIKYAALSFSRSLSLNSSGDSGPYSPGPDSQGVNMSPDGMVLSNNSVQPAWRSNYRGDYKDSNLKPICTQDLLSWAFQVARGMEYLSQRRVLHGDLAARNILLAEDNIVKICDFGLAKTMYKDDNYKKKGDAPLPIKWMAIESIRDRVFSTQSDIWSFGIVLWEFFTLAKTPYPGMEAEKQYTKLIEGYRMEKPEYATDEVYDIMIECWKAKPTLRPSFTELADSIGNLLDDSVKMHYVDLNTPYMDMNMLMTKDYLTMMSAPDHEALSSPTHYVNSPTLPASTADDPYLCMTPAVNKNETDIFSPRTPGQVTHFEFPMARNEQILSDSDSETVELSPMIKNDEDDNYLQPINVAERRAEFAKQRQAMNRTRSGPVKEKPERDSGYCNTPRNIKTFHHQGGKIEDEIDGGLTHDRGKSDCNPGIIRTQDNYVNMPRNKNDLRKETPDSFTNPSYVLINTDLQPQISRV</sequence>
<feature type="binding site" evidence="19 22">
    <location>
        <position position="846"/>
    </location>
    <ligand>
        <name>ATP</name>
        <dbReference type="ChEBI" id="CHEBI:30616"/>
    </ligand>
</feature>
<evidence type="ECO:0000256" key="16">
    <source>
        <dbReference type="ARBA" id="ARBA00023319"/>
    </source>
</evidence>
<dbReference type="GO" id="GO:0005524">
    <property type="term" value="F:ATP binding"/>
    <property type="evidence" value="ECO:0007669"/>
    <property type="project" value="UniProtKB-UniRule"/>
</dbReference>
<feature type="domain" description="Ig-like" evidence="27">
    <location>
        <begin position="631"/>
        <end position="728"/>
    </location>
</feature>
<keyword evidence="13" id="KW-1015">Disulfide bond</keyword>
<dbReference type="PRINTS" id="PR01832">
    <property type="entry name" value="VEGFRECEPTOR"/>
</dbReference>
<evidence type="ECO:0000256" key="21">
    <source>
        <dbReference type="PIRSR" id="PIRSR000615-4"/>
    </source>
</evidence>
<dbReference type="InterPro" id="IPR036179">
    <property type="entry name" value="Ig-like_dom_sf"/>
</dbReference>
<evidence type="ECO:0000256" key="13">
    <source>
        <dbReference type="ARBA" id="ARBA00023157"/>
    </source>
</evidence>
<dbReference type="InterPro" id="IPR003598">
    <property type="entry name" value="Ig_sub2"/>
</dbReference>
<keyword evidence="5" id="KW-0808">Transferase</keyword>
<dbReference type="GO" id="GO:0004714">
    <property type="term" value="F:transmembrane receptor protein tyrosine kinase activity"/>
    <property type="evidence" value="ECO:0007669"/>
    <property type="project" value="UniProtKB-EC"/>
</dbReference>
<dbReference type="SUPFAM" id="SSF48726">
    <property type="entry name" value="Immunoglobulin"/>
    <property type="match status" value="5"/>
</dbReference>
<evidence type="ECO:0000256" key="9">
    <source>
        <dbReference type="ARBA" id="ARBA00022840"/>
    </source>
</evidence>
<feature type="domain" description="Ig-like" evidence="27">
    <location>
        <begin position="28"/>
        <end position="102"/>
    </location>
</feature>
<dbReference type="PROSITE" id="PS00107">
    <property type="entry name" value="PROTEIN_KINASE_ATP"/>
    <property type="match status" value="1"/>
</dbReference>
<evidence type="ECO:0000259" key="27">
    <source>
        <dbReference type="PROSITE" id="PS50835"/>
    </source>
</evidence>
<evidence type="ECO:0000256" key="19">
    <source>
        <dbReference type="PIRSR" id="PIRSR000615-2"/>
    </source>
</evidence>
<dbReference type="PROSITE" id="PS50011">
    <property type="entry name" value="PROTEIN_KINASE_DOM"/>
    <property type="match status" value="1"/>
</dbReference>
<organism evidence="28">
    <name type="scientific">Fopius arisanus</name>
    <dbReference type="NCBI Taxonomy" id="64838"/>
    <lineage>
        <taxon>Eukaryota</taxon>
        <taxon>Metazoa</taxon>
        <taxon>Ecdysozoa</taxon>
        <taxon>Arthropoda</taxon>
        <taxon>Hexapoda</taxon>
        <taxon>Insecta</taxon>
        <taxon>Pterygota</taxon>
        <taxon>Neoptera</taxon>
        <taxon>Endopterygota</taxon>
        <taxon>Hymenoptera</taxon>
        <taxon>Apocrita</taxon>
        <taxon>Ichneumonoidea</taxon>
        <taxon>Braconidae</taxon>
        <taxon>Opiinae</taxon>
        <taxon>Fopius</taxon>
    </lineage>
</organism>
<evidence type="ECO:0000256" key="8">
    <source>
        <dbReference type="ARBA" id="ARBA00022777"/>
    </source>
</evidence>
<dbReference type="EMBL" id="GBYB01008688">
    <property type="protein sequence ID" value="JAG78455.1"/>
    <property type="molecule type" value="Transcribed_RNA"/>
</dbReference>
<dbReference type="SUPFAM" id="SSF56112">
    <property type="entry name" value="Protein kinase-like (PK-like)"/>
    <property type="match status" value="1"/>
</dbReference>
<evidence type="ECO:0000256" key="7">
    <source>
        <dbReference type="ARBA" id="ARBA00022741"/>
    </source>
</evidence>
<dbReference type="EC" id="2.7.10.1" evidence="2"/>
<dbReference type="PROSITE" id="PS00109">
    <property type="entry name" value="PROTEIN_KINASE_TYR"/>
    <property type="match status" value="1"/>
</dbReference>
<evidence type="ECO:0000256" key="4">
    <source>
        <dbReference type="ARBA" id="ARBA00022553"/>
    </source>
</evidence>
<dbReference type="SMART" id="SM00408">
    <property type="entry name" value="IGc2"/>
    <property type="match status" value="5"/>
</dbReference>
<protein>
    <recommendedName>
        <fullName evidence="2">receptor protein-tyrosine kinase</fullName>
        <ecNumber evidence="2">2.7.10.1</ecNumber>
    </recommendedName>
</protein>
<dbReference type="SMART" id="SM00409">
    <property type="entry name" value="IG"/>
    <property type="match status" value="5"/>
</dbReference>
<dbReference type="InterPro" id="IPR001245">
    <property type="entry name" value="Ser-Thr/Tyr_kinase_cat_dom"/>
</dbReference>
<keyword evidence="14" id="KW-0675">Receptor</keyword>
<feature type="region of interest" description="Disordered" evidence="23">
    <location>
        <begin position="1308"/>
        <end position="1334"/>
    </location>
</feature>
<dbReference type="InterPro" id="IPR013098">
    <property type="entry name" value="Ig_I-set"/>
</dbReference>
<dbReference type="Pfam" id="PF07679">
    <property type="entry name" value="I-set"/>
    <property type="match status" value="4"/>
</dbReference>
<dbReference type="InterPro" id="IPR017441">
    <property type="entry name" value="Protein_kinase_ATP_BS"/>
</dbReference>
<keyword evidence="8" id="KW-0418">Kinase</keyword>
<keyword evidence="10 24" id="KW-1133">Transmembrane helix</keyword>
<keyword evidence="12" id="KW-0829">Tyrosine-protein kinase</keyword>
<accession>A0A0C9Q3N7</accession>
<proteinExistence type="predicted"/>
<dbReference type="GO" id="GO:0046872">
    <property type="term" value="F:metal ion binding"/>
    <property type="evidence" value="ECO:0007669"/>
    <property type="project" value="UniProtKB-KW"/>
</dbReference>
<evidence type="ECO:0000256" key="15">
    <source>
        <dbReference type="ARBA" id="ARBA00023180"/>
    </source>
</evidence>
<dbReference type="FunFam" id="2.60.40.10:FF:000032">
    <property type="entry name" value="palladin isoform X1"/>
    <property type="match status" value="1"/>
</dbReference>
<dbReference type="InterPro" id="IPR007110">
    <property type="entry name" value="Ig-like_dom"/>
</dbReference>
<keyword evidence="9 19" id="KW-0067">ATP-binding</keyword>
<evidence type="ECO:0000256" key="17">
    <source>
        <dbReference type="ARBA" id="ARBA00051243"/>
    </source>
</evidence>
<comment type="subcellular location">
    <subcellularLocation>
        <location evidence="1">Cell membrane</location>
        <topology evidence="1">Single-pass type I membrane protein</topology>
    </subcellularLocation>
</comment>
<feature type="binding site" evidence="20">
    <location>
        <position position="1045"/>
    </location>
    <ligand>
        <name>Mg(2+)</name>
        <dbReference type="ChEBI" id="CHEBI:18420"/>
    </ligand>
</feature>
<evidence type="ECO:0000256" key="12">
    <source>
        <dbReference type="ARBA" id="ARBA00023137"/>
    </source>
</evidence>
<feature type="compositionally biased region" description="Basic and acidic residues" evidence="23">
    <location>
        <begin position="1320"/>
        <end position="1329"/>
    </location>
</feature>
<dbReference type="CDD" id="cd00096">
    <property type="entry name" value="Ig"/>
    <property type="match status" value="1"/>
</dbReference>
<dbReference type="InterPro" id="IPR001824">
    <property type="entry name" value="Tyr_kinase_rcpt_3_CS"/>
</dbReference>
<evidence type="ECO:0000256" key="14">
    <source>
        <dbReference type="ARBA" id="ARBA00023170"/>
    </source>
</evidence>
<dbReference type="PANTHER" id="PTHR24416">
    <property type="entry name" value="TYROSINE-PROTEIN KINASE RECEPTOR"/>
    <property type="match status" value="1"/>
</dbReference>
<keyword evidence="15" id="KW-0325">Glycoprotein</keyword>
<dbReference type="Pfam" id="PF07714">
    <property type="entry name" value="PK_Tyr_Ser-Thr"/>
    <property type="match status" value="1"/>
</dbReference>
<keyword evidence="16" id="KW-0393">Immunoglobulin domain</keyword>
<feature type="domain" description="Ig-like" evidence="27">
    <location>
        <begin position="225"/>
        <end position="320"/>
    </location>
</feature>
<keyword evidence="4" id="KW-0597">Phosphoprotein</keyword>
<feature type="binding site" evidence="19">
    <location>
        <begin position="819"/>
        <end position="826"/>
    </location>
    <ligand>
        <name>ATP</name>
        <dbReference type="ChEBI" id="CHEBI:30616"/>
    </ligand>
</feature>
<keyword evidence="6 24" id="KW-0812">Transmembrane</keyword>
<dbReference type="PROSITE" id="PS00240">
    <property type="entry name" value="RECEPTOR_TYR_KIN_III"/>
    <property type="match status" value="1"/>
</dbReference>
<dbReference type="InterPro" id="IPR008266">
    <property type="entry name" value="Tyr_kinase_AS"/>
</dbReference>
<evidence type="ECO:0000256" key="2">
    <source>
        <dbReference type="ARBA" id="ARBA00011902"/>
    </source>
</evidence>
<dbReference type="Gene3D" id="2.60.40.10">
    <property type="entry name" value="Immunoglobulins"/>
    <property type="match status" value="6"/>
</dbReference>
<feature type="site" description="Important for interaction with phosphotyrosine-binding proteins" evidence="21">
    <location>
        <position position="1183"/>
    </location>
</feature>